<dbReference type="AlphaFoldDB" id="A0AAT9GLZ3"/>
<name>A0AAT9GLZ3_9BACT</name>
<protein>
    <submittedName>
        <fullName evidence="2">DM13 domain-containing protein</fullName>
    </submittedName>
</protein>
<gene>
    <name evidence="2" type="ORF">KACHI17_24970</name>
</gene>
<dbReference type="PROSITE" id="PS51257">
    <property type="entry name" value="PROKAR_LIPOPROTEIN"/>
    <property type="match status" value="1"/>
</dbReference>
<dbReference type="RefSeq" id="WP_353549241.1">
    <property type="nucleotide sequence ID" value="NZ_AP029612.1"/>
</dbReference>
<proteinExistence type="predicted"/>
<dbReference type="InterPro" id="IPR019545">
    <property type="entry name" value="DM13_domain"/>
</dbReference>
<evidence type="ECO:0000313" key="2">
    <source>
        <dbReference type="EMBL" id="BFG71616.1"/>
    </source>
</evidence>
<dbReference type="PROSITE" id="PS51549">
    <property type="entry name" value="DM13"/>
    <property type="match status" value="1"/>
</dbReference>
<dbReference type="EMBL" id="AP029612">
    <property type="protein sequence ID" value="BFG71616.1"/>
    <property type="molecule type" value="Genomic_DNA"/>
</dbReference>
<organism evidence="2">
    <name type="scientific">Sediminibacterium sp. KACHI17</name>
    <dbReference type="NCBI Taxonomy" id="1751071"/>
    <lineage>
        <taxon>Bacteria</taxon>
        <taxon>Pseudomonadati</taxon>
        <taxon>Bacteroidota</taxon>
        <taxon>Chitinophagia</taxon>
        <taxon>Chitinophagales</taxon>
        <taxon>Chitinophagaceae</taxon>
        <taxon>Sediminibacterium</taxon>
    </lineage>
</organism>
<feature type="domain" description="DM13" evidence="1">
    <location>
        <begin position="45"/>
        <end position="142"/>
    </location>
</feature>
<sequence>MKVFITLLSLSILVISCTKESEKLRAALQNNNTPITMSSPALKRGTFSPTAGIQVMGVAKIIQASGALQVQLDSFSVSSGPDLKVYLSQAATPGNHLNLGNLKSNSGTQSYNIPTGTNVSDYSFVLIHCQQYNHLFSYAKLQ</sequence>
<reference evidence="2" key="1">
    <citation type="submission" date="2024-02" db="EMBL/GenBank/DDBJ databases">
        <title>Sediminibacterium planktonica sp. nov. and Sediminibacterium longus sp. nov., isolated from surface lake and river water.</title>
        <authorList>
            <person name="Watanabe K."/>
            <person name="Takemine S."/>
            <person name="Ishii Y."/>
            <person name="Ogata Y."/>
            <person name="Shindo C."/>
            <person name="Suda W."/>
        </authorList>
    </citation>
    <scope>NUCLEOTIDE SEQUENCE</scope>
    <source>
        <strain evidence="2">KACHI17</strain>
    </source>
</reference>
<accession>A0AAT9GLZ3</accession>
<dbReference type="Pfam" id="PF10517">
    <property type="entry name" value="DM13"/>
    <property type="match status" value="1"/>
</dbReference>
<evidence type="ECO:0000259" key="1">
    <source>
        <dbReference type="PROSITE" id="PS51549"/>
    </source>
</evidence>